<reference evidence="1 2" key="1">
    <citation type="journal article" date="2024" name="IMA Fungus">
        <title>IMA Genome - F19 : A genome assembly and annotation guide to empower mycologists, including annotated draft genome sequences of Ceratocystis pirilliformis, Diaporthe australafricana, Fusarium ophioides, Paecilomyces lecythidis, and Sporothrix stenoceras.</title>
        <authorList>
            <person name="Aylward J."/>
            <person name="Wilson A.M."/>
            <person name="Visagie C.M."/>
            <person name="Spraker J."/>
            <person name="Barnes I."/>
            <person name="Buitendag C."/>
            <person name="Ceriani C."/>
            <person name="Del Mar Angel L."/>
            <person name="du Plessis D."/>
            <person name="Fuchs T."/>
            <person name="Gasser K."/>
            <person name="Kramer D."/>
            <person name="Li W."/>
            <person name="Munsamy K."/>
            <person name="Piso A."/>
            <person name="Price J.L."/>
            <person name="Sonnekus B."/>
            <person name="Thomas C."/>
            <person name="van der Nest A."/>
            <person name="van Dijk A."/>
            <person name="van Heerden A."/>
            <person name="van Vuuren N."/>
            <person name="Yilmaz N."/>
            <person name="Duong T.A."/>
            <person name="van der Merwe N.A."/>
            <person name="Wingfield M.J."/>
            <person name="Wingfield B.D."/>
        </authorList>
    </citation>
    <scope>NUCLEOTIDE SEQUENCE [LARGE SCALE GENOMIC DNA]</scope>
    <source>
        <strain evidence="1 2">CMW 18167</strain>
    </source>
</reference>
<comment type="caution">
    <text evidence="1">The sequence shown here is derived from an EMBL/GenBank/DDBJ whole genome shotgun (WGS) entry which is preliminary data.</text>
</comment>
<accession>A0ABR3YAG0</accession>
<name>A0ABR3YAG0_9EURO</name>
<keyword evidence="2" id="KW-1185">Reference proteome</keyword>
<protein>
    <submittedName>
        <fullName evidence="1">Uncharacterized protein</fullName>
    </submittedName>
</protein>
<evidence type="ECO:0000313" key="2">
    <source>
        <dbReference type="Proteomes" id="UP001583193"/>
    </source>
</evidence>
<dbReference type="Proteomes" id="UP001583193">
    <property type="component" value="Unassembled WGS sequence"/>
</dbReference>
<gene>
    <name evidence="1" type="ORF">Plec18167_001914</name>
</gene>
<organism evidence="1 2">
    <name type="scientific">Paecilomyces lecythidis</name>
    <dbReference type="NCBI Taxonomy" id="3004212"/>
    <lineage>
        <taxon>Eukaryota</taxon>
        <taxon>Fungi</taxon>
        <taxon>Dikarya</taxon>
        <taxon>Ascomycota</taxon>
        <taxon>Pezizomycotina</taxon>
        <taxon>Eurotiomycetes</taxon>
        <taxon>Eurotiomycetidae</taxon>
        <taxon>Eurotiales</taxon>
        <taxon>Thermoascaceae</taxon>
        <taxon>Paecilomyces</taxon>
    </lineage>
</organism>
<proteinExistence type="predicted"/>
<dbReference type="EMBL" id="JAVDPF010000003">
    <property type="protein sequence ID" value="KAL1885257.1"/>
    <property type="molecule type" value="Genomic_DNA"/>
</dbReference>
<evidence type="ECO:0000313" key="1">
    <source>
        <dbReference type="EMBL" id="KAL1885257.1"/>
    </source>
</evidence>
<sequence>MAQHNLSRAEIADIESHTSEQIFPLSMFSSADELYRHALEILSNVMFHQELIYKDIPPDWAQTVLDRLDEEFEGRFSCHQPWAINQKARWNRAGLTTTEEDEDLNVSVGTTISFVSGPYANSRKEPDLFFEPGCRRFPSLVMESGWSESLSRHQDDVNLWLVGGQGEVKATIILNWQRVTNTDTVKGSVYLYTLDRDGIPRLKQNITVFPAPPPAQAATEQLVLSRREIFGGDVHQGRNPNDEFTFSINLLREMAIDALGWMGLVPA</sequence>